<evidence type="ECO:0000313" key="3">
    <source>
        <dbReference type="Proteomes" id="UP000603227"/>
    </source>
</evidence>
<feature type="compositionally biased region" description="Basic and acidic residues" evidence="1">
    <location>
        <begin position="119"/>
        <end position="138"/>
    </location>
</feature>
<proteinExistence type="predicted"/>
<name>A0A918ZA35_9ACTN</name>
<dbReference type="Proteomes" id="UP000603227">
    <property type="component" value="Unassembled WGS sequence"/>
</dbReference>
<dbReference type="EMBL" id="BNAT01000024">
    <property type="protein sequence ID" value="GHE40432.1"/>
    <property type="molecule type" value="Genomic_DNA"/>
</dbReference>
<sequence>MNNAGGLMGVEEAAVPEPPREARLLPWSGAEGKPCFLIGDEQGGPVTCLADATESIQLGMGAEAAAAELSRQALGIWQFCLIWSSGTPRFTACRRDGTAKRHLRARFASRTRPPAQGRGELREQPKTTVTDKRTPATP</sequence>
<evidence type="ECO:0000256" key="1">
    <source>
        <dbReference type="SAM" id="MobiDB-lite"/>
    </source>
</evidence>
<dbReference type="RefSeq" id="WP_189785629.1">
    <property type="nucleotide sequence ID" value="NZ_BNAT01000024.1"/>
</dbReference>
<comment type="caution">
    <text evidence="2">The sequence shown here is derived from an EMBL/GenBank/DDBJ whole genome shotgun (WGS) entry which is preliminary data.</text>
</comment>
<accession>A0A918ZA35</accession>
<feature type="region of interest" description="Disordered" evidence="1">
    <location>
        <begin position="103"/>
        <end position="138"/>
    </location>
</feature>
<dbReference type="AlphaFoldDB" id="A0A918ZA35"/>
<reference evidence="2" key="2">
    <citation type="submission" date="2020-09" db="EMBL/GenBank/DDBJ databases">
        <authorList>
            <person name="Sun Q."/>
            <person name="Zhou Y."/>
        </authorList>
    </citation>
    <scope>NUCLEOTIDE SEQUENCE</scope>
    <source>
        <strain evidence="2">CGMCC 4.7403</strain>
    </source>
</reference>
<reference evidence="2" key="1">
    <citation type="journal article" date="2014" name="Int. J. Syst. Evol. Microbiol.">
        <title>Complete genome sequence of Corynebacterium casei LMG S-19264T (=DSM 44701T), isolated from a smear-ripened cheese.</title>
        <authorList>
            <consortium name="US DOE Joint Genome Institute (JGI-PGF)"/>
            <person name="Walter F."/>
            <person name="Albersmeier A."/>
            <person name="Kalinowski J."/>
            <person name="Ruckert C."/>
        </authorList>
    </citation>
    <scope>NUCLEOTIDE SEQUENCE</scope>
    <source>
        <strain evidence="2">CGMCC 4.7403</strain>
    </source>
</reference>
<organism evidence="2 3">
    <name type="scientific">Streptomyces capitiformicae</name>
    <dbReference type="NCBI Taxonomy" id="2014920"/>
    <lineage>
        <taxon>Bacteria</taxon>
        <taxon>Bacillati</taxon>
        <taxon>Actinomycetota</taxon>
        <taxon>Actinomycetes</taxon>
        <taxon>Kitasatosporales</taxon>
        <taxon>Streptomycetaceae</taxon>
        <taxon>Streptomyces</taxon>
    </lineage>
</organism>
<evidence type="ECO:0000313" key="2">
    <source>
        <dbReference type="EMBL" id="GHE40432.1"/>
    </source>
</evidence>
<protein>
    <submittedName>
        <fullName evidence="2">Uncharacterized protein</fullName>
    </submittedName>
</protein>
<keyword evidence="3" id="KW-1185">Reference proteome</keyword>
<gene>
    <name evidence="2" type="ORF">GCM10017771_59560</name>
</gene>